<dbReference type="SUPFAM" id="SSF55729">
    <property type="entry name" value="Acyl-CoA N-acyltransferases (Nat)"/>
    <property type="match status" value="1"/>
</dbReference>
<dbReference type="InterPro" id="IPR000182">
    <property type="entry name" value="GNAT_dom"/>
</dbReference>
<evidence type="ECO:0000313" key="2">
    <source>
        <dbReference type="EMBL" id="GGA29335.1"/>
    </source>
</evidence>
<keyword evidence="3" id="KW-1185">Reference proteome</keyword>
<dbReference type="InterPro" id="IPR039840">
    <property type="entry name" value="NAA80"/>
</dbReference>
<gene>
    <name evidence="2" type="ORF">GCM10010981_17790</name>
</gene>
<organism evidence="2 3">
    <name type="scientific">Dyella nitratireducens</name>
    <dbReference type="NCBI Taxonomy" id="1849580"/>
    <lineage>
        <taxon>Bacteria</taxon>
        <taxon>Pseudomonadati</taxon>
        <taxon>Pseudomonadota</taxon>
        <taxon>Gammaproteobacteria</taxon>
        <taxon>Lysobacterales</taxon>
        <taxon>Rhodanobacteraceae</taxon>
        <taxon>Dyella</taxon>
    </lineage>
</organism>
<dbReference type="CDD" id="cd04301">
    <property type="entry name" value="NAT_SF"/>
    <property type="match status" value="1"/>
</dbReference>
<reference evidence="3" key="1">
    <citation type="journal article" date="2019" name="Int. J. Syst. Evol. Microbiol.">
        <title>The Global Catalogue of Microorganisms (GCM) 10K type strain sequencing project: providing services to taxonomists for standard genome sequencing and annotation.</title>
        <authorList>
            <consortium name="The Broad Institute Genomics Platform"/>
            <consortium name="The Broad Institute Genome Sequencing Center for Infectious Disease"/>
            <person name="Wu L."/>
            <person name="Ma J."/>
        </authorList>
    </citation>
    <scope>NUCLEOTIDE SEQUENCE [LARGE SCALE GENOMIC DNA]</scope>
    <source>
        <strain evidence="3">CGMCC 1.15439</strain>
    </source>
</reference>
<accession>A0ABQ1FUB6</accession>
<evidence type="ECO:0000313" key="3">
    <source>
        <dbReference type="Proteomes" id="UP000620046"/>
    </source>
</evidence>
<name>A0ABQ1FUB6_9GAMM</name>
<comment type="caution">
    <text evidence="2">The sequence shown here is derived from an EMBL/GenBank/DDBJ whole genome shotgun (WGS) entry which is preliminary data.</text>
</comment>
<dbReference type="Gene3D" id="3.40.630.30">
    <property type="match status" value="1"/>
</dbReference>
<sequence length="156" mass="17761">MIVSTLRQHTEHVPQLAKIYFDTWGYINPEETLAEITAHLAEIYASPTNAMPETFIAMESGLLLGAATLQEKTRLFPDIERTPWLAGVYVEPEHRSRGIASLLIREVENAASVAGYETLHLCTHEHEAYYQKLGYETIEARNFHKQKTFIMAKSLK</sequence>
<dbReference type="RefSeq" id="WP_188793853.1">
    <property type="nucleotide sequence ID" value="NZ_BMJA01000001.1"/>
</dbReference>
<feature type="domain" description="N-acetyltransferase" evidence="1">
    <location>
        <begin position="1"/>
        <end position="156"/>
    </location>
</feature>
<protein>
    <submittedName>
        <fullName evidence="2">N-acetyltransferase GCN5</fullName>
    </submittedName>
</protein>
<dbReference type="InterPro" id="IPR016181">
    <property type="entry name" value="Acyl_CoA_acyltransferase"/>
</dbReference>
<dbReference type="Pfam" id="PF00583">
    <property type="entry name" value="Acetyltransf_1"/>
    <property type="match status" value="1"/>
</dbReference>
<dbReference type="PANTHER" id="PTHR13538">
    <property type="entry name" value="N-ACETYLTRANSFERASE 6"/>
    <property type="match status" value="1"/>
</dbReference>
<dbReference type="PANTHER" id="PTHR13538:SF4">
    <property type="entry name" value="N-ALPHA-ACETYLTRANSFERASE 80"/>
    <property type="match status" value="1"/>
</dbReference>
<dbReference type="EMBL" id="BMJA01000001">
    <property type="protein sequence ID" value="GGA29335.1"/>
    <property type="molecule type" value="Genomic_DNA"/>
</dbReference>
<evidence type="ECO:0000259" key="1">
    <source>
        <dbReference type="PROSITE" id="PS51186"/>
    </source>
</evidence>
<dbReference type="Proteomes" id="UP000620046">
    <property type="component" value="Unassembled WGS sequence"/>
</dbReference>
<dbReference type="PROSITE" id="PS51186">
    <property type="entry name" value="GNAT"/>
    <property type="match status" value="1"/>
</dbReference>
<proteinExistence type="predicted"/>